<feature type="non-terminal residue" evidence="1">
    <location>
        <position position="76"/>
    </location>
</feature>
<comment type="caution">
    <text evidence="1">The sequence shown here is derived from an EMBL/GenBank/DDBJ whole genome shotgun (WGS) entry which is preliminary data.</text>
</comment>
<dbReference type="Proteomes" id="UP001208570">
    <property type="component" value="Unassembled WGS sequence"/>
</dbReference>
<keyword evidence="2" id="KW-1185">Reference proteome</keyword>
<evidence type="ECO:0000313" key="1">
    <source>
        <dbReference type="EMBL" id="KAK2162328.1"/>
    </source>
</evidence>
<accession>A0AAD9K1E3</accession>
<gene>
    <name evidence="1" type="ORF">LSH36_100g03030</name>
</gene>
<dbReference type="EMBL" id="JAODUP010000100">
    <property type="protein sequence ID" value="KAK2162328.1"/>
    <property type="molecule type" value="Genomic_DNA"/>
</dbReference>
<reference evidence="1" key="1">
    <citation type="journal article" date="2023" name="Mol. Biol. Evol.">
        <title>Third-Generation Sequencing Reveals the Adaptive Role of the Epigenome in Three Deep-Sea Polychaetes.</title>
        <authorList>
            <person name="Perez M."/>
            <person name="Aroh O."/>
            <person name="Sun Y."/>
            <person name="Lan Y."/>
            <person name="Juniper S.K."/>
            <person name="Young C.R."/>
            <person name="Angers B."/>
            <person name="Qian P.Y."/>
        </authorList>
    </citation>
    <scope>NUCLEOTIDE SEQUENCE</scope>
    <source>
        <strain evidence="1">P08H-3</strain>
    </source>
</reference>
<dbReference type="AlphaFoldDB" id="A0AAD9K1E3"/>
<proteinExistence type="predicted"/>
<evidence type="ECO:0000313" key="2">
    <source>
        <dbReference type="Proteomes" id="UP001208570"/>
    </source>
</evidence>
<organism evidence="1 2">
    <name type="scientific">Paralvinella palmiformis</name>
    <dbReference type="NCBI Taxonomy" id="53620"/>
    <lineage>
        <taxon>Eukaryota</taxon>
        <taxon>Metazoa</taxon>
        <taxon>Spiralia</taxon>
        <taxon>Lophotrochozoa</taxon>
        <taxon>Annelida</taxon>
        <taxon>Polychaeta</taxon>
        <taxon>Sedentaria</taxon>
        <taxon>Canalipalpata</taxon>
        <taxon>Terebellida</taxon>
        <taxon>Terebelliformia</taxon>
        <taxon>Alvinellidae</taxon>
        <taxon>Paralvinella</taxon>
    </lineage>
</organism>
<sequence>MGCVRRFFFFIKNDIRSLGDIQGCGTISQKQRTSSRSIDHPLSADNEEPGLGLVYRSSGILCILYSTFDRAFVVHL</sequence>
<name>A0AAD9K1E3_9ANNE</name>
<protein>
    <submittedName>
        <fullName evidence="1">Uncharacterized protein</fullName>
    </submittedName>
</protein>